<gene>
    <name evidence="1" type="ORF">HNR67_007941</name>
</gene>
<dbReference type="EMBL" id="JACHMH010000001">
    <property type="protein sequence ID" value="MBB4681823.1"/>
    <property type="molecule type" value="Genomic_DNA"/>
</dbReference>
<dbReference type="RefSeq" id="WP_185008687.1">
    <property type="nucleotide sequence ID" value="NZ_BAAAUI010000082.1"/>
</dbReference>
<sequence>MPTEPRPRRAWSTFRALCFAVAVAAAVGAVVTRELDGQALVLTSPQSGSADYVKRIDAVAEELLGNDTAMRAVLSQNTRNLAAEPVRRSLATMRQLLGATSSELTRMREEKRVPEPFGSSHGKLATVVGTLNQHYEAMQRAIAATNATDQQQALLAARTLDTRYAELLMDYLRDYQQHLRAAGFRLDKAPR</sequence>
<evidence type="ECO:0000313" key="1">
    <source>
        <dbReference type="EMBL" id="MBB4681823.1"/>
    </source>
</evidence>
<proteinExistence type="predicted"/>
<reference evidence="1 2" key="1">
    <citation type="submission" date="2020-08" db="EMBL/GenBank/DDBJ databases">
        <title>Sequencing the genomes of 1000 actinobacteria strains.</title>
        <authorList>
            <person name="Klenk H.-P."/>
        </authorList>
    </citation>
    <scope>NUCLEOTIDE SEQUENCE [LARGE SCALE GENOMIC DNA]</scope>
    <source>
        <strain evidence="1 2">DSM 44230</strain>
    </source>
</reference>
<dbReference type="AlphaFoldDB" id="A0A7W7CIG1"/>
<name>A0A7W7CIG1_9PSEU</name>
<accession>A0A7W7CIG1</accession>
<evidence type="ECO:0000313" key="2">
    <source>
        <dbReference type="Proteomes" id="UP000533598"/>
    </source>
</evidence>
<protein>
    <submittedName>
        <fullName evidence="1">Uncharacterized protein</fullName>
    </submittedName>
</protein>
<organism evidence="1 2">
    <name type="scientific">Crossiella cryophila</name>
    <dbReference type="NCBI Taxonomy" id="43355"/>
    <lineage>
        <taxon>Bacteria</taxon>
        <taxon>Bacillati</taxon>
        <taxon>Actinomycetota</taxon>
        <taxon>Actinomycetes</taxon>
        <taxon>Pseudonocardiales</taxon>
        <taxon>Pseudonocardiaceae</taxon>
        <taxon>Crossiella</taxon>
    </lineage>
</organism>
<dbReference type="Proteomes" id="UP000533598">
    <property type="component" value="Unassembled WGS sequence"/>
</dbReference>
<keyword evidence="2" id="KW-1185">Reference proteome</keyword>
<comment type="caution">
    <text evidence="1">The sequence shown here is derived from an EMBL/GenBank/DDBJ whole genome shotgun (WGS) entry which is preliminary data.</text>
</comment>